<dbReference type="EnsemblPlants" id="novel_model_6714_5bd9a17a">
    <property type="protein sequence ID" value="cds.novel_model_6714_5bd9a17a"/>
    <property type="gene ID" value="novel_gene_3546_5bd9a17a"/>
</dbReference>
<sequence length="91" mass="10549">MSTEQLSNSTRSHCFFSTILFQISNDTHSQIFFSLSLVLKLFSILIFGEKVHHLFGSYQFGTRNFSSKEKWQLAYSEQTMADLNSKLEMVL</sequence>
<proteinExistence type="predicted"/>
<dbReference type="Proteomes" id="UP000596661">
    <property type="component" value="Unassembled WGS sequence"/>
</dbReference>
<accession>A0A803R9I9</accession>
<name>A0A803R9I9_CANSA</name>
<organism evidence="1 2">
    <name type="scientific">Cannabis sativa</name>
    <name type="common">Hemp</name>
    <name type="synonym">Marijuana</name>
    <dbReference type="NCBI Taxonomy" id="3483"/>
    <lineage>
        <taxon>Eukaryota</taxon>
        <taxon>Viridiplantae</taxon>
        <taxon>Streptophyta</taxon>
        <taxon>Embryophyta</taxon>
        <taxon>Tracheophyta</taxon>
        <taxon>Spermatophyta</taxon>
        <taxon>Magnoliopsida</taxon>
        <taxon>eudicotyledons</taxon>
        <taxon>Gunneridae</taxon>
        <taxon>Pentapetalae</taxon>
        <taxon>rosids</taxon>
        <taxon>fabids</taxon>
        <taxon>Rosales</taxon>
        <taxon>Cannabaceae</taxon>
        <taxon>Cannabis</taxon>
    </lineage>
</organism>
<dbReference type="EMBL" id="UZAU01000789">
    <property type="status" value="NOT_ANNOTATED_CDS"/>
    <property type="molecule type" value="Genomic_DNA"/>
</dbReference>
<dbReference type="Gramene" id="novel_model_6714_5bd9a17a">
    <property type="protein sequence ID" value="cds.novel_model_6714_5bd9a17a"/>
    <property type="gene ID" value="novel_gene_3546_5bd9a17a"/>
</dbReference>
<reference evidence="1" key="1">
    <citation type="submission" date="2021-03" db="UniProtKB">
        <authorList>
            <consortium name="EnsemblPlants"/>
        </authorList>
    </citation>
    <scope>IDENTIFICATION</scope>
</reference>
<evidence type="ECO:0000313" key="1">
    <source>
        <dbReference type="EnsemblPlants" id="cds.novel_model_6714_5bd9a17a"/>
    </source>
</evidence>
<evidence type="ECO:0000313" key="2">
    <source>
        <dbReference type="Proteomes" id="UP000596661"/>
    </source>
</evidence>
<keyword evidence="2" id="KW-1185">Reference proteome</keyword>
<dbReference type="AlphaFoldDB" id="A0A803R9I9"/>
<protein>
    <submittedName>
        <fullName evidence="1">Uncharacterized protein</fullName>
    </submittedName>
</protein>